<keyword evidence="8" id="KW-1185">Reference proteome</keyword>
<evidence type="ECO:0000313" key="8">
    <source>
        <dbReference type="Proteomes" id="UP000010478"/>
    </source>
</evidence>
<evidence type="ECO:0000256" key="3">
    <source>
        <dbReference type="ARBA" id="ARBA00023125"/>
    </source>
</evidence>
<dbReference type="EMBL" id="CP003614">
    <property type="protein sequence ID" value="AFZ04756.1"/>
    <property type="molecule type" value="Genomic_DNA"/>
</dbReference>
<reference evidence="7 8" key="1">
    <citation type="submission" date="2012-05" db="EMBL/GenBank/DDBJ databases">
        <title>Finished chromosome of genome of Oscillatoria sp. PCC 7112.</title>
        <authorList>
            <consortium name="US DOE Joint Genome Institute"/>
            <person name="Gugger M."/>
            <person name="Coursin T."/>
            <person name="Rippka R."/>
            <person name="Tandeau De Marsac N."/>
            <person name="Huntemann M."/>
            <person name="Wei C.-L."/>
            <person name="Han J."/>
            <person name="Detter J.C."/>
            <person name="Han C."/>
            <person name="Tapia R."/>
            <person name="Davenport K."/>
            <person name="Daligault H."/>
            <person name="Erkkila T."/>
            <person name="Gu W."/>
            <person name="Munk A.C.C."/>
            <person name="Teshima H."/>
            <person name="Xu Y."/>
            <person name="Chain P."/>
            <person name="Chen A."/>
            <person name="Krypides N."/>
            <person name="Mavromatis K."/>
            <person name="Markowitz V."/>
            <person name="Szeto E."/>
            <person name="Ivanova N."/>
            <person name="Mikhailova N."/>
            <person name="Ovchinnikova G."/>
            <person name="Pagani I."/>
            <person name="Pati A."/>
            <person name="Goodwin L."/>
            <person name="Peters L."/>
            <person name="Pitluck S."/>
            <person name="Woyke T."/>
            <person name="Kerfeld C."/>
        </authorList>
    </citation>
    <scope>NUCLEOTIDE SEQUENCE [LARGE SCALE GENOMIC DNA]</scope>
    <source>
        <strain evidence="7 8">PCC 7112</strain>
    </source>
</reference>
<name>K9VA81_9CYAN</name>
<dbReference type="Pfam" id="PF07282">
    <property type="entry name" value="Cas12f1-like_TNB"/>
    <property type="match status" value="1"/>
</dbReference>
<dbReference type="STRING" id="179408.Osc7112_0114"/>
<feature type="domain" description="Probable transposase IS891/IS1136/IS1341" evidence="5">
    <location>
        <begin position="173"/>
        <end position="289"/>
    </location>
</feature>
<protein>
    <submittedName>
        <fullName evidence="7">Transposase, IS605 OrfB family</fullName>
    </submittedName>
</protein>
<dbReference type="NCBIfam" id="NF040570">
    <property type="entry name" value="guided_TnpB"/>
    <property type="match status" value="1"/>
</dbReference>
<keyword evidence="3" id="KW-0238">DNA-binding</keyword>
<sequence>MMVVERHYIDRQHQFFQQFDRLSFVSKNLYNHSNYWMRQHFFKSGSSAGSGLSLKQLYAIVKPTSDYKSLPAKVSNQVLKQVIHDWSAWQKSIKADRREIPKFSSRPKIPKYKHKTCGRNLLIYDNQSIGQRGRQKNNGRLHLSGTDIIIATKAQDVIEVRIVPKTATYIVEVVYEKPVTLADFHPKFIAGIDLGIDNLVAMASNKPTFRPIIYDGKHLKSINQGFNKRASFLQSQLETGKYTTRQIQQITLKRNKRVENYLHQTSSLIVKRLVEEQIGQLVIGKNEKWKQNVELGKKTNQTFCSIPHAKLIDTIAYKAQLVGIEVTVTEESYTSKCSFLDLEPVGKQESYQGKRVFRGLFRSVSGTPINADVNAALNMIRKVSGNSPFEGCSNRLEVFAVSPVRVNPVRKKTQKVR</sequence>
<evidence type="ECO:0000256" key="4">
    <source>
        <dbReference type="ARBA" id="ARBA00023172"/>
    </source>
</evidence>
<dbReference type="InterPro" id="IPR010095">
    <property type="entry name" value="Cas12f1-like_TNB"/>
</dbReference>
<evidence type="ECO:0000256" key="2">
    <source>
        <dbReference type="ARBA" id="ARBA00022578"/>
    </source>
</evidence>
<dbReference type="KEGG" id="oni:Osc7112_0114"/>
<evidence type="ECO:0000256" key="1">
    <source>
        <dbReference type="ARBA" id="ARBA00008761"/>
    </source>
</evidence>
<evidence type="ECO:0000259" key="5">
    <source>
        <dbReference type="Pfam" id="PF01385"/>
    </source>
</evidence>
<gene>
    <name evidence="7" type="ORF">Osc7112_0114</name>
</gene>
<organism evidence="7 8">
    <name type="scientific">Phormidium nigroviride PCC 7112</name>
    <dbReference type="NCBI Taxonomy" id="179408"/>
    <lineage>
        <taxon>Bacteria</taxon>
        <taxon>Bacillati</taxon>
        <taxon>Cyanobacteriota</taxon>
        <taxon>Cyanophyceae</taxon>
        <taxon>Oscillatoriophycideae</taxon>
        <taxon>Oscillatoriales</taxon>
        <taxon>Oscillatoriaceae</taxon>
        <taxon>Phormidium</taxon>
    </lineage>
</organism>
<comment type="similarity">
    <text evidence="1">In the C-terminal section; belongs to the transposase 35 family.</text>
</comment>
<dbReference type="InterPro" id="IPR001959">
    <property type="entry name" value="Transposase"/>
</dbReference>
<dbReference type="GO" id="GO:0032196">
    <property type="term" value="P:transposition"/>
    <property type="evidence" value="ECO:0007669"/>
    <property type="project" value="UniProtKB-KW"/>
</dbReference>
<dbReference type="GO" id="GO:0003677">
    <property type="term" value="F:DNA binding"/>
    <property type="evidence" value="ECO:0007669"/>
    <property type="project" value="UniProtKB-KW"/>
</dbReference>
<dbReference type="HOGENOM" id="CLU_032903_16_0_3"/>
<feature type="domain" description="Cas12f1-like TNB" evidence="6">
    <location>
        <begin position="308"/>
        <end position="379"/>
    </location>
</feature>
<keyword evidence="2" id="KW-0815">Transposition</keyword>
<dbReference type="AlphaFoldDB" id="K9VA81"/>
<dbReference type="OrthoDB" id="442799at2"/>
<dbReference type="Proteomes" id="UP000010478">
    <property type="component" value="Chromosome"/>
</dbReference>
<dbReference type="eggNOG" id="COG0675">
    <property type="taxonomic scope" value="Bacteria"/>
</dbReference>
<accession>K9VA81</accession>
<proteinExistence type="inferred from homology"/>
<dbReference type="Pfam" id="PF01385">
    <property type="entry name" value="OrfB_IS605"/>
    <property type="match status" value="1"/>
</dbReference>
<dbReference type="NCBIfam" id="TIGR01766">
    <property type="entry name" value="IS200/IS605 family accessory protein TnpB-like domain"/>
    <property type="match status" value="1"/>
</dbReference>
<evidence type="ECO:0000313" key="7">
    <source>
        <dbReference type="EMBL" id="AFZ04756.1"/>
    </source>
</evidence>
<dbReference type="RefSeq" id="WP_015174092.1">
    <property type="nucleotide sequence ID" value="NC_019729.1"/>
</dbReference>
<keyword evidence="4" id="KW-0233">DNA recombination</keyword>
<evidence type="ECO:0000259" key="6">
    <source>
        <dbReference type="Pfam" id="PF07282"/>
    </source>
</evidence>
<dbReference type="GO" id="GO:0006310">
    <property type="term" value="P:DNA recombination"/>
    <property type="evidence" value="ECO:0007669"/>
    <property type="project" value="UniProtKB-KW"/>
</dbReference>